<proteinExistence type="predicted"/>
<reference evidence="1" key="1">
    <citation type="submission" date="2020-01" db="EMBL/GenBank/DDBJ databases">
        <authorList>
            <person name="Meier V. D."/>
            <person name="Meier V D."/>
        </authorList>
    </citation>
    <scope>NUCLEOTIDE SEQUENCE</scope>
    <source>
        <strain evidence="1">HLG_WM_MAG_01</strain>
    </source>
</reference>
<gene>
    <name evidence="1" type="ORF">HELGO_WM35372</name>
</gene>
<evidence type="ECO:0000313" key="1">
    <source>
        <dbReference type="EMBL" id="CAA6808469.1"/>
    </source>
</evidence>
<organism evidence="1">
    <name type="scientific">uncultured Sulfurovum sp</name>
    <dbReference type="NCBI Taxonomy" id="269237"/>
    <lineage>
        <taxon>Bacteria</taxon>
        <taxon>Pseudomonadati</taxon>
        <taxon>Campylobacterota</taxon>
        <taxon>Epsilonproteobacteria</taxon>
        <taxon>Campylobacterales</taxon>
        <taxon>Sulfurovaceae</taxon>
        <taxon>Sulfurovum</taxon>
        <taxon>environmental samples</taxon>
    </lineage>
</organism>
<dbReference type="EMBL" id="CACVAS010000052">
    <property type="protein sequence ID" value="CAA6808469.1"/>
    <property type="molecule type" value="Genomic_DNA"/>
</dbReference>
<feature type="non-terminal residue" evidence="1">
    <location>
        <position position="1"/>
    </location>
</feature>
<name>A0A6S6SZ69_9BACT</name>
<protein>
    <submittedName>
        <fullName evidence="1">Uncharacterized protein</fullName>
    </submittedName>
</protein>
<accession>A0A6S6SZ69</accession>
<dbReference type="AlphaFoldDB" id="A0A6S6SZ69"/>
<sequence length="57" mass="6512">FEVIKGQKPGMVAPLDKADGMLVTTKELDYLEEGRLIKMIPIKLNLQSDKKEDFFTK</sequence>